<reference evidence="1 2" key="2">
    <citation type="submission" date="2018-08" db="EMBL/GenBank/DDBJ databases">
        <title>Streptomyces kandeliansis sp. nov., an endophytic bacterium isolated from mangrove plant.</title>
        <authorList>
            <person name="Wang R."/>
        </authorList>
    </citation>
    <scope>NUCLEOTIDE SEQUENCE [LARGE SCALE GENOMIC DNA]</scope>
    <source>
        <strain evidence="2">H14(2018)</strain>
    </source>
</reference>
<dbReference type="Pfam" id="PF19698">
    <property type="entry name" value="DUF6197"/>
    <property type="match status" value="1"/>
</dbReference>
<reference evidence="1 2" key="1">
    <citation type="submission" date="2018-07" db="EMBL/GenBank/DDBJ databases">
        <authorList>
            <person name="Ye Y."/>
        </authorList>
    </citation>
    <scope>NUCLEOTIDE SEQUENCE [LARGE SCALE GENOMIC DNA]</scope>
    <source>
        <strain evidence="2">H14(2018)</strain>
    </source>
</reference>
<accession>A0A6N3JX88</accession>
<gene>
    <name evidence="1" type="ORF">DVH21_11120</name>
</gene>
<sequence length="131" mass="14542">MKATQKPPTDVEVTPADLLRMAALYLRRHGWTQGDYYTVVFDALTPRACVSGAIGMAAYGKAIDLPFLADLPERGDYRAAVWTLVDFLFLDSSTDLFGWNDRPGRTAADVINALNAAADRWDRLYNQGGER</sequence>
<name>A0A6N3JX88_9ACTN</name>
<dbReference type="Proteomes" id="UP000253958">
    <property type="component" value="Chromosome"/>
</dbReference>
<organism evidence="1 2">
    <name type="scientific">Micromonospora aurantiaca</name>
    <name type="common">nom. illeg.</name>
    <dbReference type="NCBI Taxonomy" id="47850"/>
    <lineage>
        <taxon>Bacteria</taxon>
        <taxon>Bacillati</taxon>
        <taxon>Actinomycetota</taxon>
        <taxon>Actinomycetes</taxon>
        <taxon>Micromonosporales</taxon>
        <taxon>Micromonosporaceae</taxon>
        <taxon>Micromonospora</taxon>
    </lineage>
</organism>
<dbReference type="RefSeq" id="WP_030504507.1">
    <property type="nucleotide sequence ID" value="NZ_CBDRFX010000011.1"/>
</dbReference>
<evidence type="ECO:0000313" key="2">
    <source>
        <dbReference type="Proteomes" id="UP000253958"/>
    </source>
</evidence>
<evidence type="ECO:0000313" key="1">
    <source>
        <dbReference type="EMBL" id="AXH90435.1"/>
    </source>
</evidence>
<dbReference type="EMBL" id="CP031263">
    <property type="protein sequence ID" value="AXH90435.1"/>
    <property type="molecule type" value="Genomic_DNA"/>
</dbReference>
<proteinExistence type="predicted"/>
<protein>
    <submittedName>
        <fullName evidence="1">Uncharacterized protein</fullName>
    </submittedName>
</protein>
<dbReference type="InterPro" id="IPR045677">
    <property type="entry name" value="DUF6197"/>
</dbReference>
<dbReference type="AlphaFoldDB" id="A0A6N3JX88"/>